<dbReference type="GO" id="GO:0016020">
    <property type="term" value="C:membrane"/>
    <property type="evidence" value="ECO:0007669"/>
    <property type="project" value="TreeGrafter"/>
</dbReference>
<dbReference type="InterPro" id="IPR057326">
    <property type="entry name" value="KR_dom"/>
</dbReference>
<evidence type="ECO:0000256" key="1">
    <source>
        <dbReference type="ARBA" id="ARBA00006484"/>
    </source>
</evidence>
<evidence type="ECO:0000313" key="5">
    <source>
        <dbReference type="EMBL" id="MVN21097.1"/>
    </source>
</evidence>
<dbReference type="PANTHER" id="PTHR44196">
    <property type="entry name" value="DEHYDROGENASE/REDUCTASE SDR FAMILY MEMBER 7B"/>
    <property type="match status" value="1"/>
</dbReference>
<feature type="domain" description="Ketoreductase" evidence="4">
    <location>
        <begin position="6"/>
        <end position="180"/>
    </location>
</feature>
<dbReference type="PRINTS" id="PR00081">
    <property type="entry name" value="GDHRDH"/>
</dbReference>
<accession>A0A7K1SV25</accession>
<protein>
    <submittedName>
        <fullName evidence="5">SDR family NAD(P)-dependent oxidoreductase</fullName>
    </submittedName>
</protein>
<dbReference type="InterPro" id="IPR020904">
    <property type="entry name" value="Sc_DH/Rdtase_CS"/>
</dbReference>
<dbReference type="InterPro" id="IPR036291">
    <property type="entry name" value="NAD(P)-bd_dom_sf"/>
</dbReference>
<comment type="caution">
    <text evidence="5">The sequence shown here is derived from an EMBL/GenBank/DDBJ whole genome shotgun (WGS) entry which is preliminary data.</text>
</comment>
<evidence type="ECO:0000259" key="4">
    <source>
        <dbReference type="SMART" id="SM00822"/>
    </source>
</evidence>
<keyword evidence="6" id="KW-1185">Reference proteome</keyword>
<dbReference type="AlphaFoldDB" id="A0A7K1SV25"/>
<name>A0A7K1SV25_9SPHI</name>
<proteinExistence type="inferred from homology"/>
<comment type="similarity">
    <text evidence="1 3">Belongs to the short-chain dehydrogenases/reductases (SDR) family.</text>
</comment>
<evidence type="ECO:0000256" key="3">
    <source>
        <dbReference type="RuleBase" id="RU000363"/>
    </source>
</evidence>
<sequence>MQLSNNTILITGGTSGIGLAFAEKFMAAGSKVIICGRREERLKALSEKHPELITRTCDVSKAEDRKALAEWVLQNHPEVNVLLNNAGVQLLTDMTTPVELNRVQNEIETNVVAPIHLTSLFAQHFVTKQQAAVINISSGLAFAPLAFMPVYCATKAAVHSLTLSLRHQLKNTSVKVFEVAPPAVDTELGHDRREDKTQSHGGMAIKDFIEEAMEALKNDVFEAPIGQAKGLHAKREVLFEQMNNQHQPHLPVNHEQ</sequence>
<organism evidence="5 6">
    <name type="scientific">Mucilaginibacter arboris</name>
    <dbReference type="NCBI Taxonomy" id="2682090"/>
    <lineage>
        <taxon>Bacteria</taxon>
        <taxon>Pseudomonadati</taxon>
        <taxon>Bacteroidota</taxon>
        <taxon>Sphingobacteriia</taxon>
        <taxon>Sphingobacteriales</taxon>
        <taxon>Sphingobacteriaceae</taxon>
        <taxon>Mucilaginibacter</taxon>
    </lineage>
</organism>
<reference evidence="5 6" key="1">
    <citation type="submission" date="2019-12" db="EMBL/GenBank/DDBJ databases">
        <title>Mucilaginibacter sp. HMF7410 genome sequencing and assembly.</title>
        <authorList>
            <person name="Kang H."/>
            <person name="Cha I."/>
            <person name="Kim H."/>
            <person name="Joh K."/>
        </authorList>
    </citation>
    <scope>NUCLEOTIDE SEQUENCE [LARGE SCALE GENOMIC DNA]</scope>
    <source>
        <strain evidence="5 6">HMF7410</strain>
    </source>
</reference>
<gene>
    <name evidence="5" type="ORF">GO621_06070</name>
</gene>
<dbReference type="SMART" id="SM00822">
    <property type="entry name" value="PKS_KR"/>
    <property type="match status" value="1"/>
</dbReference>
<dbReference type="CDD" id="cd05370">
    <property type="entry name" value="SDR_c2"/>
    <property type="match status" value="1"/>
</dbReference>
<keyword evidence="2" id="KW-0560">Oxidoreductase</keyword>
<dbReference type="GO" id="GO:0016491">
    <property type="term" value="F:oxidoreductase activity"/>
    <property type="evidence" value="ECO:0007669"/>
    <property type="project" value="UniProtKB-KW"/>
</dbReference>
<dbReference type="SUPFAM" id="SSF51735">
    <property type="entry name" value="NAD(P)-binding Rossmann-fold domains"/>
    <property type="match status" value="1"/>
</dbReference>
<dbReference type="RefSeq" id="WP_157565142.1">
    <property type="nucleotide sequence ID" value="NZ_WPIK01000004.1"/>
</dbReference>
<dbReference type="Pfam" id="PF00106">
    <property type="entry name" value="adh_short"/>
    <property type="match status" value="1"/>
</dbReference>
<evidence type="ECO:0000313" key="6">
    <source>
        <dbReference type="Proteomes" id="UP000462014"/>
    </source>
</evidence>
<dbReference type="PRINTS" id="PR00080">
    <property type="entry name" value="SDRFAMILY"/>
</dbReference>
<dbReference type="InterPro" id="IPR002347">
    <property type="entry name" value="SDR_fam"/>
</dbReference>
<dbReference type="PANTHER" id="PTHR44196:SF1">
    <property type="entry name" value="DEHYDROGENASE_REDUCTASE SDR FAMILY MEMBER 7B"/>
    <property type="match status" value="1"/>
</dbReference>
<dbReference type="PROSITE" id="PS00061">
    <property type="entry name" value="ADH_SHORT"/>
    <property type="match status" value="1"/>
</dbReference>
<evidence type="ECO:0000256" key="2">
    <source>
        <dbReference type="ARBA" id="ARBA00023002"/>
    </source>
</evidence>
<dbReference type="Gene3D" id="3.40.50.720">
    <property type="entry name" value="NAD(P)-binding Rossmann-like Domain"/>
    <property type="match status" value="1"/>
</dbReference>
<dbReference type="EMBL" id="WPIK01000004">
    <property type="protein sequence ID" value="MVN21097.1"/>
    <property type="molecule type" value="Genomic_DNA"/>
</dbReference>
<dbReference type="Proteomes" id="UP000462014">
    <property type="component" value="Unassembled WGS sequence"/>
</dbReference>